<accession>A0AAU9JPN1</accession>
<sequence length="168" mass="19661">MADKELYLHLKYSRQRRKTVISKAYEFLYGSGAEKYLKKSRTKRHKNLTENYQPILLQKEDVFLDCEEIEKPIPIIKQQGNLLKPRKSKTETVASIYQDKTLLKKNKDEITKSSSVLKRNASNRSISPLISTVSISTLLLHRKKSVIQFREFTPVLLHKKKPEINNNF</sequence>
<dbReference type="EMBL" id="CAJZBQ010000047">
    <property type="protein sequence ID" value="CAG9329192.1"/>
    <property type="molecule type" value="Genomic_DNA"/>
</dbReference>
<keyword evidence="2" id="KW-1185">Reference proteome</keyword>
<proteinExistence type="predicted"/>
<organism evidence="1 2">
    <name type="scientific">Blepharisma stoltei</name>
    <dbReference type="NCBI Taxonomy" id="1481888"/>
    <lineage>
        <taxon>Eukaryota</taxon>
        <taxon>Sar</taxon>
        <taxon>Alveolata</taxon>
        <taxon>Ciliophora</taxon>
        <taxon>Postciliodesmatophora</taxon>
        <taxon>Heterotrichea</taxon>
        <taxon>Heterotrichida</taxon>
        <taxon>Blepharismidae</taxon>
        <taxon>Blepharisma</taxon>
    </lineage>
</organism>
<gene>
    <name evidence="1" type="ORF">BSTOLATCC_MIC48020</name>
</gene>
<dbReference type="AlphaFoldDB" id="A0AAU9JPN1"/>
<evidence type="ECO:0000313" key="2">
    <source>
        <dbReference type="Proteomes" id="UP001162131"/>
    </source>
</evidence>
<evidence type="ECO:0000313" key="1">
    <source>
        <dbReference type="EMBL" id="CAG9329192.1"/>
    </source>
</evidence>
<dbReference type="Proteomes" id="UP001162131">
    <property type="component" value="Unassembled WGS sequence"/>
</dbReference>
<name>A0AAU9JPN1_9CILI</name>
<reference evidence="1" key="1">
    <citation type="submission" date="2021-09" db="EMBL/GenBank/DDBJ databases">
        <authorList>
            <consortium name="AG Swart"/>
            <person name="Singh M."/>
            <person name="Singh A."/>
            <person name="Seah K."/>
            <person name="Emmerich C."/>
        </authorList>
    </citation>
    <scope>NUCLEOTIDE SEQUENCE</scope>
    <source>
        <strain evidence="1">ATCC30299</strain>
    </source>
</reference>
<comment type="caution">
    <text evidence="1">The sequence shown here is derived from an EMBL/GenBank/DDBJ whole genome shotgun (WGS) entry which is preliminary data.</text>
</comment>
<protein>
    <submittedName>
        <fullName evidence="1">Uncharacterized protein</fullName>
    </submittedName>
</protein>